<gene>
    <name evidence="10" type="ORF">FC23_GL001156</name>
</gene>
<evidence type="ECO:0000313" key="10">
    <source>
        <dbReference type="EMBL" id="KRL62972.1"/>
    </source>
</evidence>
<dbReference type="Pfam" id="PF00860">
    <property type="entry name" value="Xan_ur_permease"/>
    <property type="match status" value="1"/>
</dbReference>
<evidence type="ECO:0000256" key="8">
    <source>
        <dbReference type="PIRNR" id="PIRNR005353"/>
    </source>
</evidence>
<evidence type="ECO:0000256" key="7">
    <source>
        <dbReference type="ARBA" id="ARBA00023136"/>
    </source>
</evidence>
<organism evidence="10 11">
    <name type="scientific">Lactobacillus psittaci DSM 15354</name>
    <dbReference type="NCBI Taxonomy" id="1122152"/>
    <lineage>
        <taxon>Bacteria</taxon>
        <taxon>Bacillati</taxon>
        <taxon>Bacillota</taxon>
        <taxon>Bacilli</taxon>
        <taxon>Lactobacillales</taxon>
        <taxon>Lactobacillaceae</taxon>
        <taxon>Lactobacillus</taxon>
    </lineage>
</organism>
<feature type="transmembrane region" description="Helical" evidence="9">
    <location>
        <begin position="375"/>
        <end position="403"/>
    </location>
</feature>
<evidence type="ECO:0000256" key="4">
    <source>
        <dbReference type="ARBA" id="ARBA00022475"/>
    </source>
</evidence>
<dbReference type="OrthoDB" id="9808458at2"/>
<evidence type="ECO:0000313" key="11">
    <source>
        <dbReference type="Proteomes" id="UP000051931"/>
    </source>
</evidence>
<dbReference type="EMBL" id="AZFB01000006">
    <property type="protein sequence ID" value="KRL62972.1"/>
    <property type="molecule type" value="Genomic_DNA"/>
</dbReference>
<dbReference type="InterPro" id="IPR045018">
    <property type="entry name" value="Azg-like"/>
</dbReference>
<dbReference type="PANTHER" id="PTHR43337:SF11">
    <property type="entry name" value="GUANINE_HYPOXANTHINE PERMEASE PBUG"/>
    <property type="match status" value="1"/>
</dbReference>
<dbReference type="PANTHER" id="PTHR43337">
    <property type="entry name" value="XANTHINE/URACIL PERMEASE C887.17-RELATED"/>
    <property type="match status" value="1"/>
</dbReference>
<keyword evidence="7 8" id="KW-0472">Membrane</keyword>
<keyword evidence="3 8" id="KW-0813">Transport</keyword>
<feature type="transmembrane region" description="Helical" evidence="9">
    <location>
        <begin position="21"/>
        <end position="42"/>
    </location>
</feature>
<feature type="transmembrane region" description="Helical" evidence="9">
    <location>
        <begin position="341"/>
        <end position="363"/>
    </location>
</feature>
<feature type="transmembrane region" description="Helical" evidence="9">
    <location>
        <begin position="245"/>
        <end position="266"/>
    </location>
</feature>
<evidence type="ECO:0000256" key="2">
    <source>
        <dbReference type="ARBA" id="ARBA00005697"/>
    </source>
</evidence>
<dbReference type="InterPro" id="IPR006043">
    <property type="entry name" value="NCS2"/>
</dbReference>
<feature type="transmembrane region" description="Helical" evidence="9">
    <location>
        <begin position="97"/>
        <end position="121"/>
    </location>
</feature>
<feature type="transmembrane region" description="Helical" evidence="9">
    <location>
        <begin position="315"/>
        <end position="334"/>
    </location>
</feature>
<feature type="transmembrane region" description="Helical" evidence="9">
    <location>
        <begin position="197"/>
        <end position="215"/>
    </location>
</feature>
<comment type="similarity">
    <text evidence="2 8">Belongs to the nucleobase:cation symporter-2 (NCS2) (TC 2.A.40) family. Azg-like subfamily.</text>
</comment>
<dbReference type="PATRIC" id="fig|1122152.4.peg.1187"/>
<name>A0A0R1S1P2_9LACO</name>
<comment type="subcellular location">
    <subcellularLocation>
        <location evidence="1 8">Cell membrane</location>
        <topology evidence="1 8">Multi-pass membrane protein</topology>
    </subcellularLocation>
</comment>
<feature type="transmembrane region" description="Helical" evidence="9">
    <location>
        <begin position="133"/>
        <end position="152"/>
    </location>
</feature>
<keyword evidence="5 8" id="KW-0812">Transmembrane</keyword>
<feature type="transmembrane region" description="Helical" evidence="9">
    <location>
        <begin position="172"/>
        <end position="190"/>
    </location>
</feature>
<sequence length="436" mass="45916">MKNIDDFFKVTEQGSSLKREVVASLTTFVSLSYMLFVVPNILSASGLGKGTVFTALVLASALGSMVMGVLANYPIALAPTLGSASFFAYTVCQGMKINWATALAGVLVASILFVLITIFKLREIVINAIPQDLKYAISAGIGIFIAFIGLQNGKIIVNSDSSLVGLGSFNNPAIWIAVFGLIVTIVLMCLGVPGSIFIGMVLTAIFGILIGQIPLPKEFISTPPSIAPSFGQAVTHLGNVNTVQMGIVVITFLLVTFFDTAGTLIGMTQQAGLTDKDGKIPRIGKALMSDSIGMIISSVFGVSPLGTVVESSSGIAMGGKTGLTAVLVGVWFLIAMFFSPLLTVIPTTVTAPALIIVGVLMASNLAKINWGKFEVALPAFLVVLGMPLTYSISDGLALGMITYPITMLASKRGKEVSPIMYGLFFIFIIYLWIINI</sequence>
<dbReference type="RefSeq" id="WP_027825052.1">
    <property type="nucleotide sequence ID" value="NZ_AUEI01000008.1"/>
</dbReference>
<accession>A0A0R1S1P2</accession>
<dbReference type="PIRSF" id="PIRSF005353">
    <property type="entry name" value="PbuG"/>
    <property type="match status" value="1"/>
</dbReference>
<evidence type="ECO:0000256" key="9">
    <source>
        <dbReference type="SAM" id="Phobius"/>
    </source>
</evidence>
<dbReference type="GO" id="GO:0005345">
    <property type="term" value="F:purine nucleobase transmembrane transporter activity"/>
    <property type="evidence" value="ECO:0007669"/>
    <property type="project" value="TreeGrafter"/>
</dbReference>
<keyword evidence="4 8" id="KW-1003">Cell membrane</keyword>
<evidence type="ECO:0000256" key="3">
    <source>
        <dbReference type="ARBA" id="ARBA00022448"/>
    </source>
</evidence>
<evidence type="ECO:0000256" key="6">
    <source>
        <dbReference type="ARBA" id="ARBA00022989"/>
    </source>
</evidence>
<evidence type="ECO:0000256" key="1">
    <source>
        <dbReference type="ARBA" id="ARBA00004651"/>
    </source>
</evidence>
<dbReference type="InterPro" id="IPR026033">
    <property type="entry name" value="Azg-like_bact_archaea"/>
</dbReference>
<comment type="caution">
    <text evidence="10">The sequence shown here is derived from an EMBL/GenBank/DDBJ whole genome shotgun (WGS) entry which is preliminary data.</text>
</comment>
<feature type="transmembrane region" description="Helical" evidence="9">
    <location>
        <begin position="54"/>
        <end position="77"/>
    </location>
</feature>
<protein>
    <submittedName>
        <fullName evidence="10">Xanthine uracil vitamin C permease</fullName>
    </submittedName>
</protein>
<keyword evidence="11" id="KW-1185">Reference proteome</keyword>
<dbReference type="AlphaFoldDB" id="A0A0R1S1P2"/>
<dbReference type="GO" id="GO:0005886">
    <property type="term" value="C:plasma membrane"/>
    <property type="evidence" value="ECO:0007669"/>
    <property type="project" value="UniProtKB-SubCell"/>
</dbReference>
<dbReference type="Proteomes" id="UP000051931">
    <property type="component" value="Unassembled WGS sequence"/>
</dbReference>
<evidence type="ECO:0000256" key="5">
    <source>
        <dbReference type="ARBA" id="ARBA00022692"/>
    </source>
</evidence>
<feature type="transmembrane region" description="Helical" evidence="9">
    <location>
        <begin position="415"/>
        <end position="434"/>
    </location>
</feature>
<keyword evidence="6 8" id="KW-1133">Transmembrane helix</keyword>
<dbReference type="eggNOG" id="COG2252">
    <property type="taxonomic scope" value="Bacteria"/>
</dbReference>
<reference evidence="10 11" key="1">
    <citation type="journal article" date="2015" name="Genome Announc.">
        <title>Expanding the biotechnology potential of lactobacilli through comparative genomics of 213 strains and associated genera.</title>
        <authorList>
            <person name="Sun Z."/>
            <person name="Harris H.M."/>
            <person name="McCann A."/>
            <person name="Guo C."/>
            <person name="Argimon S."/>
            <person name="Zhang W."/>
            <person name="Yang X."/>
            <person name="Jeffery I.B."/>
            <person name="Cooney J.C."/>
            <person name="Kagawa T.F."/>
            <person name="Liu W."/>
            <person name="Song Y."/>
            <person name="Salvetti E."/>
            <person name="Wrobel A."/>
            <person name="Rasinkangas P."/>
            <person name="Parkhill J."/>
            <person name="Rea M.C."/>
            <person name="O'Sullivan O."/>
            <person name="Ritari J."/>
            <person name="Douillard F.P."/>
            <person name="Paul Ross R."/>
            <person name="Yang R."/>
            <person name="Briner A.E."/>
            <person name="Felis G.E."/>
            <person name="de Vos W.M."/>
            <person name="Barrangou R."/>
            <person name="Klaenhammer T.R."/>
            <person name="Caufield P.W."/>
            <person name="Cui Y."/>
            <person name="Zhang H."/>
            <person name="O'Toole P.W."/>
        </authorList>
    </citation>
    <scope>NUCLEOTIDE SEQUENCE [LARGE SCALE GENOMIC DNA]</scope>
    <source>
        <strain evidence="10 11">DSM 15354</strain>
    </source>
</reference>
<proteinExistence type="inferred from homology"/>
<dbReference type="STRING" id="1122152.GCA_000425905_01085"/>